<keyword evidence="4" id="KW-1185">Reference proteome</keyword>
<evidence type="ECO:0000313" key="2">
    <source>
        <dbReference type="EMBL" id="SCY07902.1"/>
    </source>
</evidence>
<dbReference type="HOGENOM" id="CLU_2959296_0_0_6"/>
<dbReference type="Proteomes" id="UP000182998">
    <property type="component" value="Unassembled WGS sequence"/>
</dbReference>
<dbReference type="EMBL" id="FMVN01000003">
    <property type="protein sequence ID" value="SCY07902.1"/>
    <property type="molecule type" value="Genomic_DNA"/>
</dbReference>
<evidence type="ECO:0000313" key="4">
    <source>
        <dbReference type="Proteomes" id="UP000182998"/>
    </source>
</evidence>
<reference evidence="2 4" key="3">
    <citation type="submission" date="2016-10" db="EMBL/GenBank/DDBJ databases">
        <authorList>
            <person name="Varghese N."/>
            <person name="Submissions S."/>
        </authorList>
    </citation>
    <scope>NUCLEOTIDE SEQUENCE [LARGE SCALE GENOMIC DNA]</scope>
    <source>
        <strain evidence="2 4">ATCC 33218</strain>
    </source>
</reference>
<proteinExistence type="predicted"/>
<reference evidence="3" key="2">
    <citation type="submission" date="2014-09" db="EMBL/GenBank/DDBJ databases">
        <authorList>
            <person name="Gomez-Valero L."/>
        </authorList>
    </citation>
    <scope>NUCLEOTIDE SEQUENCE [LARGE SCALE GENOMIC DNA]</scope>
    <source>
        <strain evidence="3">ATCC33218</strain>
    </source>
</reference>
<reference evidence="1" key="1">
    <citation type="submission" date="2014-09" db="EMBL/GenBank/DDBJ databases">
        <authorList>
            <person name="GOMEZ-VALERO Laura"/>
        </authorList>
    </citation>
    <scope>NUCLEOTIDE SEQUENCE</scope>
    <source>
        <strain evidence="1">ATCC33218</strain>
    </source>
</reference>
<dbReference type="AlphaFoldDB" id="A0A098GJM7"/>
<dbReference type="Proteomes" id="UP000032414">
    <property type="component" value="Chromosome I"/>
</dbReference>
<dbReference type="EMBL" id="LN614830">
    <property type="protein sequence ID" value="CEG62190.1"/>
    <property type="molecule type" value="Genomic_DNA"/>
</dbReference>
<evidence type="ECO:0000313" key="3">
    <source>
        <dbReference type="Proteomes" id="UP000032414"/>
    </source>
</evidence>
<accession>A0A098GJM7</accession>
<name>A0A098GJM7_LEGMI</name>
<dbReference type="KEGG" id="tmc:LMI_2957"/>
<gene>
    <name evidence="1" type="ORF">LMI_2957</name>
    <name evidence="2" type="ORF">SAMN02982997_00804</name>
</gene>
<dbReference type="PATRIC" id="fig|451.8.peg.759"/>
<sequence length="59" mass="7105">MTLNFYLLQKRQIKSSIVLLQLKMRLKSFENIIHNFVGDKVVNHSLKNRDFPDVNQFWV</sequence>
<protein>
    <submittedName>
        <fullName evidence="1">Uncharacterized protein</fullName>
    </submittedName>
</protein>
<organism evidence="1 3">
    <name type="scientific">Legionella micdadei</name>
    <name type="common">Tatlockia micdadei</name>
    <dbReference type="NCBI Taxonomy" id="451"/>
    <lineage>
        <taxon>Bacteria</taxon>
        <taxon>Pseudomonadati</taxon>
        <taxon>Pseudomonadota</taxon>
        <taxon>Gammaproteobacteria</taxon>
        <taxon>Legionellales</taxon>
        <taxon>Legionellaceae</taxon>
        <taxon>Legionella</taxon>
    </lineage>
</organism>
<evidence type="ECO:0000313" key="1">
    <source>
        <dbReference type="EMBL" id="CEG62190.1"/>
    </source>
</evidence>